<evidence type="ECO:0000259" key="1">
    <source>
        <dbReference type="Pfam" id="PF14657"/>
    </source>
</evidence>
<dbReference type="InterPro" id="IPR028259">
    <property type="entry name" value="AP2-like_int_N"/>
</dbReference>
<dbReference type="EMBL" id="AJWZ01011388">
    <property type="protein sequence ID" value="EKC45421.1"/>
    <property type="molecule type" value="Genomic_DNA"/>
</dbReference>
<sequence length="82" mass="9999">MGAFKNEKNGTWYVQFRYTDWQGLRQQKLKRGFATKREAQEWEQAFLTEKKADVTMPFKTFTELYEKDVRPKLKENTWLTKE</sequence>
<accession>K1SDF1</accession>
<reference evidence="2" key="1">
    <citation type="journal article" date="2013" name="Environ. Microbiol.">
        <title>Microbiota from the distal guts of lean and obese adolescents exhibit partial functional redundancy besides clear differences in community structure.</title>
        <authorList>
            <person name="Ferrer M."/>
            <person name="Ruiz A."/>
            <person name="Lanza F."/>
            <person name="Haange S.B."/>
            <person name="Oberbach A."/>
            <person name="Till H."/>
            <person name="Bargiela R."/>
            <person name="Campoy C."/>
            <person name="Segura M.T."/>
            <person name="Richter M."/>
            <person name="von Bergen M."/>
            <person name="Seifert J."/>
            <person name="Suarez A."/>
        </authorList>
    </citation>
    <scope>NUCLEOTIDE SEQUENCE</scope>
</reference>
<organism evidence="2">
    <name type="scientific">human gut metagenome</name>
    <dbReference type="NCBI Taxonomy" id="408170"/>
    <lineage>
        <taxon>unclassified sequences</taxon>
        <taxon>metagenomes</taxon>
        <taxon>organismal metagenomes</taxon>
    </lineage>
</organism>
<name>K1SDF1_9ZZZZ</name>
<dbReference type="AlphaFoldDB" id="K1SDF1"/>
<dbReference type="Pfam" id="PF14657">
    <property type="entry name" value="Arm-DNA-bind_4"/>
    <property type="match status" value="1"/>
</dbReference>
<feature type="domain" description="AP2-like integrase N-terminal" evidence="1">
    <location>
        <begin position="11"/>
        <end position="50"/>
    </location>
</feature>
<protein>
    <submittedName>
        <fullName evidence="2">Phage integrase</fullName>
    </submittedName>
</protein>
<gene>
    <name evidence="2" type="ORF">OBE_16898</name>
</gene>
<proteinExistence type="predicted"/>
<comment type="caution">
    <text evidence="2">The sequence shown here is derived from an EMBL/GenBank/DDBJ whole genome shotgun (WGS) entry which is preliminary data.</text>
</comment>
<feature type="non-terminal residue" evidence="2">
    <location>
        <position position="82"/>
    </location>
</feature>
<evidence type="ECO:0000313" key="2">
    <source>
        <dbReference type="EMBL" id="EKC45421.1"/>
    </source>
</evidence>